<sequence length="79" mass="7832">MALVALDGRGEWLAVPAAGQVLCPADGALKVQRAAYGAALLCVLAGALLRWRFAPADGGGGADSTVLGKQRAALSGDLA</sequence>
<evidence type="ECO:0000313" key="1">
    <source>
        <dbReference type="EMBL" id="GAA1226694.1"/>
    </source>
</evidence>
<protein>
    <submittedName>
        <fullName evidence="1">Uncharacterized protein</fullName>
    </submittedName>
</protein>
<gene>
    <name evidence="1" type="ORF">GCM10009665_16540</name>
</gene>
<keyword evidence="2" id="KW-1185">Reference proteome</keyword>
<proteinExistence type="predicted"/>
<reference evidence="1 2" key="1">
    <citation type="journal article" date="2019" name="Int. J. Syst. Evol. Microbiol.">
        <title>The Global Catalogue of Microorganisms (GCM) 10K type strain sequencing project: providing services to taxonomists for standard genome sequencing and annotation.</title>
        <authorList>
            <consortium name="The Broad Institute Genomics Platform"/>
            <consortium name="The Broad Institute Genome Sequencing Center for Infectious Disease"/>
            <person name="Wu L."/>
            <person name="Ma J."/>
        </authorList>
    </citation>
    <scope>NUCLEOTIDE SEQUENCE [LARGE SCALE GENOMIC DNA]</scope>
    <source>
        <strain evidence="1 2">JCM 13004</strain>
    </source>
</reference>
<evidence type="ECO:0000313" key="2">
    <source>
        <dbReference type="Proteomes" id="UP001500037"/>
    </source>
</evidence>
<organism evidence="1 2">
    <name type="scientific">Kitasatospora nipponensis</name>
    <dbReference type="NCBI Taxonomy" id="258049"/>
    <lineage>
        <taxon>Bacteria</taxon>
        <taxon>Bacillati</taxon>
        <taxon>Actinomycetota</taxon>
        <taxon>Actinomycetes</taxon>
        <taxon>Kitasatosporales</taxon>
        <taxon>Streptomycetaceae</taxon>
        <taxon>Kitasatospora</taxon>
    </lineage>
</organism>
<comment type="caution">
    <text evidence="1">The sequence shown here is derived from an EMBL/GenBank/DDBJ whole genome shotgun (WGS) entry which is preliminary data.</text>
</comment>
<dbReference type="Proteomes" id="UP001500037">
    <property type="component" value="Unassembled WGS sequence"/>
</dbReference>
<name>A0ABN1W0R6_9ACTN</name>
<dbReference type="EMBL" id="BAAALF010000018">
    <property type="protein sequence ID" value="GAA1226694.1"/>
    <property type="molecule type" value="Genomic_DNA"/>
</dbReference>
<accession>A0ABN1W0R6</accession>